<proteinExistence type="predicted"/>
<dbReference type="GO" id="GO:0003677">
    <property type="term" value="F:DNA binding"/>
    <property type="evidence" value="ECO:0007669"/>
    <property type="project" value="InterPro"/>
</dbReference>
<accession>A0A085ZZC8</accession>
<dbReference type="AlphaFoldDB" id="A0A085ZZC8"/>
<dbReference type="EMBL" id="JPRH01000017">
    <property type="protein sequence ID" value="KFF09792.1"/>
    <property type="molecule type" value="Genomic_DNA"/>
</dbReference>
<keyword evidence="3" id="KW-1185">Reference proteome</keyword>
<organism evidence="2 3">
    <name type="scientific">Chryseobacterium soli</name>
    <dbReference type="NCBI Taxonomy" id="445961"/>
    <lineage>
        <taxon>Bacteria</taxon>
        <taxon>Pseudomonadati</taxon>
        <taxon>Bacteroidota</taxon>
        <taxon>Flavobacteriia</taxon>
        <taxon>Flavobacteriales</taxon>
        <taxon>Weeksellaceae</taxon>
        <taxon>Chryseobacterium group</taxon>
        <taxon>Chryseobacterium</taxon>
    </lineage>
</organism>
<dbReference type="SUPFAM" id="SSF53041">
    <property type="entry name" value="Resolvase-like"/>
    <property type="match status" value="1"/>
</dbReference>
<dbReference type="InterPro" id="IPR036162">
    <property type="entry name" value="Resolvase-like_N_sf"/>
</dbReference>
<comment type="caution">
    <text evidence="2">The sequence shown here is derived from an EMBL/GenBank/DDBJ whole genome shotgun (WGS) entry which is preliminary data.</text>
</comment>
<evidence type="ECO:0000313" key="2">
    <source>
        <dbReference type="EMBL" id="KFF09792.1"/>
    </source>
</evidence>
<dbReference type="Gene3D" id="3.40.50.1390">
    <property type="entry name" value="Resolvase, N-terminal catalytic domain"/>
    <property type="match status" value="1"/>
</dbReference>
<name>A0A085ZZC8_9FLAO</name>
<dbReference type="Proteomes" id="UP000028705">
    <property type="component" value="Unassembled WGS sequence"/>
</dbReference>
<reference evidence="2 3" key="1">
    <citation type="submission" date="2014-07" db="EMBL/GenBank/DDBJ databases">
        <title>Genome of Chryseobacterium soli DSM 19298.</title>
        <authorList>
            <person name="Stropko S.J."/>
            <person name="Pipes S.E."/>
            <person name="Newman J."/>
        </authorList>
    </citation>
    <scope>NUCLEOTIDE SEQUENCE [LARGE SCALE GENOMIC DNA]</scope>
    <source>
        <strain evidence="2 3">DSM 19298</strain>
    </source>
</reference>
<dbReference type="GO" id="GO:0000150">
    <property type="term" value="F:DNA strand exchange activity"/>
    <property type="evidence" value="ECO:0007669"/>
    <property type="project" value="InterPro"/>
</dbReference>
<dbReference type="Pfam" id="PF00239">
    <property type="entry name" value="Resolvase"/>
    <property type="match status" value="1"/>
</dbReference>
<dbReference type="InterPro" id="IPR006119">
    <property type="entry name" value="Resolv_N"/>
</dbReference>
<dbReference type="eggNOG" id="COG1961">
    <property type="taxonomic scope" value="Bacteria"/>
</dbReference>
<gene>
    <name evidence="2" type="ORF">IW15_22315</name>
</gene>
<feature type="domain" description="Resolvase/invertase-type recombinase catalytic" evidence="1">
    <location>
        <begin position="1"/>
        <end position="95"/>
    </location>
</feature>
<protein>
    <recommendedName>
        <fullName evidence="1">Resolvase/invertase-type recombinase catalytic domain-containing protein</fullName>
    </recommendedName>
</protein>
<sequence>MSTDEQMRNGYSLPEQEDRLLKYCEQNQIVVKGIFREDFSAKDFNRSEWKKIITTLKSNKKRPSENILFIKWDRFSRNIEYTYQMLGILHQTIHY</sequence>
<dbReference type="SMART" id="SM00857">
    <property type="entry name" value="Resolvase"/>
    <property type="match status" value="1"/>
</dbReference>
<evidence type="ECO:0000259" key="1">
    <source>
        <dbReference type="SMART" id="SM00857"/>
    </source>
</evidence>
<dbReference type="STRING" id="445961.IW15_22315"/>
<evidence type="ECO:0000313" key="3">
    <source>
        <dbReference type="Proteomes" id="UP000028705"/>
    </source>
</evidence>